<organism evidence="3 4">
    <name type="scientific">Sapientia aquatica</name>
    <dbReference type="NCBI Taxonomy" id="1549640"/>
    <lineage>
        <taxon>Bacteria</taxon>
        <taxon>Pseudomonadati</taxon>
        <taxon>Pseudomonadota</taxon>
        <taxon>Betaproteobacteria</taxon>
        <taxon>Burkholderiales</taxon>
        <taxon>Oxalobacteraceae</taxon>
        <taxon>Sapientia</taxon>
    </lineage>
</organism>
<feature type="transmembrane region" description="Helical" evidence="2">
    <location>
        <begin position="219"/>
        <end position="244"/>
    </location>
</feature>
<dbReference type="InterPro" id="IPR036259">
    <property type="entry name" value="MFS_trans_sf"/>
</dbReference>
<evidence type="ECO:0000256" key="2">
    <source>
        <dbReference type="SAM" id="Phobius"/>
    </source>
</evidence>
<feature type="transmembrane region" description="Helical" evidence="2">
    <location>
        <begin position="107"/>
        <end position="127"/>
    </location>
</feature>
<dbReference type="GO" id="GO:0008643">
    <property type="term" value="P:carbohydrate transport"/>
    <property type="evidence" value="ECO:0007669"/>
    <property type="project" value="InterPro"/>
</dbReference>
<dbReference type="PANTHER" id="PTHR11328:SF24">
    <property type="entry name" value="MAJOR FACILITATOR SUPERFAMILY (MFS) PROFILE DOMAIN-CONTAINING PROTEIN"/>
    <property type="match status" value="1"/>
</dbReference>
<proteinExistence type="inferred from homology"/>
<dbReference type="RefSeq" id="WP_133326441.1">
    <property type="nucleotide sequence ID" value="NZ_SMYL01000002.1"/>
</dbReference>
<name>A0A4R5W3K9_9BURK</name>
<feature type="transmembrane region" description="Helical" evidence="2">
    <location>
        <begin position="281"/>
        <end position="303"/>
    </location>
</feature>
<accession>A0A4R5W3K9</accession>
<dbReference type="Pfam" id="PF13347">
    <property type="entry name" value="MFS_2"/>
    <property type="match status" value="1"/>
</dbReference>
<keyword evidence="2" id="KW-0812">Transmembrane</keyword>
<dbReference type="SUPFAM" id="SSF103473">
    <property type="entry name" value="MFS general substrate transporter"/>
    <property type="match status" value="1"/>
</dbReference>
<gene>
    <name evidence="3" type="ORF">E2I14_06000</name>
</gene>
<feature type="transmembrane region" description="Helical" evidence="2">
    <location>
        <begin position="147"/>
        <end position="167"/>
    </location>
</feature>
<dbReference type="GO" id="GO:0015293">
    <property type="term" value="F:symporter activity"/>
    <property type="evidence" value="ECO:0007669"/>
    <property type="project" value="InterPro"/>
</dbReference>
<feature type="transmembrane region" description="Helical" evidence="2">
    <location>
        <begin position="337"/>
        <end position="357"/>
    </location>
</feature>
<feature type="transmembrane region" description="Helical" evidence="2">
    <location>
        <begin position="421"/>
        <end position="444"/>
    </location>
</feature>
<dbReference type="PANTHER" id="PTHR11328">
    <property type="entry name" value="MAJOR FACILITATOR SUPERFAMILY DOMAIN-CONTAINING PROTEIN"/>
    <property type="match status" value="1"/>
</dbReference>
<dbReference type="Gene3D" id="1.20.1250.20">
    <property type="entry name" value="MFS general substrate transporter like domains"/>
    <property type="match status" value="1"/>
</dbReference>
<feature type="transmembrane region" description="Helical" evidence="2">
    <location>
        <begin position="79"/>
        <end position="95"/>
    </location>
</feature>
<dbReference type="InterPro" id="IPR039672">
    <property type="entry name" value="MFS_2"/>
</dbReference>
<comment type="caution">
    <text evidence="3">The sequence shown here is derived from an EMBL/GenBank/DDBJ whole genome shotgun (WGS) entry which is preliminary data.</text>
</comment>
<keyword evidence="2" id="KW-1133">Transmembrane helix</keyword>
<sequence length="473" mass="51989">MALSLREKICYGLGDAGCNLVFTTILSFMMFFYTDIFKIPAAQVGLLFLFSRVLDGFFDFSMGAIADRTRSRFGSFRPYILWMALPFTIFFILAFSTPDLSERGRIIYAWITYNALMIAYTAINIPYSALSGVMTDDPKERNDLASFRIALSQVGALIINGCTLPLVNFFANGDLAQGYQMAVIIFATLAFVMFMVTFLNTRERIAPLPQQKSTIVQDVLLLFKSGPWCVMTFASIFMFVALILRIGSVLYYFKYVVTPDAIQNNSILAALGWSGWDGNGLATLFMAGGSIAGILGGASASFFAQHVGKLNSFIFSLLLSCVVMVLFYFTPVTRLELLFLEHLVVTGITFVAAALYFSMLADVADYGEWKFEVRMTGLIFASGTCSAKIGMGIGGALSGWLLGYFGYVANQVQTAQAAHGITMMLSIFPALILLCIAALLFFTYKLDAAMLAQIKQGLQQRRQASSSEVSHTV</sequence>
<feature type="transmembrane region" description="Helical" evidence="2">
    <location>
        <begin position="378"/>
        <end position="401"/>
    </location>
</feature>
<evidence type="ECO:0000256" key="1">
    <source>
        <dbReference type="ARBA" id="ARBA00009617"/>
    </source>
</evidence>
<protein>
    <submittedName>
        <fullName evidence="3">MFS transporter</fullName>
    </submittedName>
</protein>
<evidence type="ECO:0000313" key="3">
    <source>
        <dbReference type="EMBL" id="TDK67313.1"/>
    </source>
</evidence>
<feature type="transmembrane region" description="Helical" evidence="2">
    <location>
        <begin position="310"/>
        <end position="331"/>
    </location>
</feature>
<dbReference type="OrthoDB" id="181905at2"/>
<dbReference type="CDD" id="cd17332">
    <property type="entry name" value="MFS_MelB_like"/>
    <property type="match status" value="1"/>
</dbReference>
<dbReference type="AlphaFoldDB" id="A0A4R5W3K9"/>
<dbReference type="Proteomes" id="UP000294829">
    <property type="component" value="Unassembled WGS sequence"/>
</dbReference>
<reference evidence="3 4" key="1">
    <citation type="submission" date="2019-03" db="EMBL/GenBank/DDBJ databases">
        <title>Sapientia aquatica gen. nov., sp. nov., isolated from a crater lake.</title>
        <authorList>
            <person name="Felfoldi T."/>
            <person name="Szabo A."/>
            <person name="Toth E."/>
            <person name="Schumann P."/>
            <person name="Keki Z."/>
            <person name="Marialigeti K."/>
            <person name="Mathe I."/>
        </authorList>
    </citation>
    <scope>NUCLEOTIDE SEQUENCE [LARGE SCALE GENOMIC DNA]</scope>
    <source>
        <strain evidence="3 4">SA-152</strain>
    </source>
</reference>
<keyword evidence="4" id="KW-1185">Reference proteome</keyword>
<feature type="transmembrane region" description="Helical" evidence="2">
    <location>
        <begin position="179"/>
        <end position="199"/>
    </location>
</feature>
<dbReference type="EMBL" id="SMYL01000002">
    <property type="protein sequence ID" value="TDK67313.1"/>
    <property type="molecule type" value="Genomic_DNA"/>
</dbReference>
<dbReference type="GO" id="GO:0005886">
    <property type="term" value="C:plasma membrane"/>
    <property type="evidence" value="ECO:0007669"/>
    <property type="project" value="TreeGrafter"/>
</dbReference>
<keyword evidence="2" id="KW-0472">Membrane</keyword>
<feature type="transmembrane region" description="Helical" evidence="2">
    <location>
        <begin position="39"/>
        <end position="58"/>
    </location>
</feature>
<dbReference type="NCBIfam" id="TIGR00792">
    <property type="entry name" value="gph"/>
    <property type="match status" value="1"/>
</dbReference>
<comment type="similarity">
    <text evidence="1">Belongs to the sodium:galactoside symporter (TC 2.A.2) family.</text>
</comment>
<evidence type="ECO:0000313" key="4">
    <source>
        <dbReference type="Proteomes" id="UP000294829"/>
    </source>
</evidence>
<dbReference type="InterPro" id="IPR001927">
    <property type="entry name" value="Na/Gal_symport"/>
</dbReference>
<dbReference type="GO" id="GO:0006814">
    <property type="term" value="P:sodium ion transport"/>
    <property type="evidence" value="ECO:0007669"/>
    <property type="project" value="InterPro"/>
</dbReference>
<feature type="transmembrane region" description="Helical" evidence="2">
    <location>
        <begin position="12"/>
        <end position="33"/>
    </location>
</feature>